<dbReference type="PANTHER" id="PTHR30270:SF0">
    <property type="entry name" value="THIAMINE-MONOPHOSPHATE KINASE"/>
    <property type="match status" value="1"/>
</dbReference>
<evidence type="ECO:0000313" key="2">
    <source>
        <dbReference type="EMBL" id="EQD59183.1"/>
    </source>
</evidence>
<gene>
    <name evidence="2" type="ORF">B1A_10523</name>
</gene>
<organism evidence="2">
    <name type="scientific">mine drainage metagenome</name>
    <dbReference type="NCBI Taxonomy" id="410659"/>
    <lineage>
        <taxon>unclassified sequences</taxon>
        <taxon>metagenomes</taxon>
        <taxon>ecological metagenomes</taxon>
    </lineage>
</organism>
<dbReference type="Gene3D" id="3.30.1330.10">
    <property type="entry name" value="PurM-like, N-terminal domain"/>
    <property type="match status" value="1"/>
</dbReference>
<keyword evidence="2" id="KW-0418">Kinase</keyword>
<comment type="caution">
    <text evidence="2">The sequence shown here is derived from an EMBL/GenBank/DDBJ whole genome shotgun (WGS) entry which is preliminary data.</text>
</comment>
<feature type="domain" description="PurM-like N-terminal" evidence="1">
    <location>
        <begin position="28"/>
        <end position="63"/>
    </location>
</feature>
<accession>T1ARL9</accession>
<dbReference type="InterPro" id="IPR006283">
    <property type="entry name" value="ThiL-like"/>
</dbReference>
<reference evidence="2" key="2">
    <citation type="journal article" date="2014" name="ISME J.">
        <title>Microbial stratification in low pH oxic and suboxic macroscopic growths along an acid mine drainage.</title>
        <authorList>
            <person name="Mendez-Garcia C."/>
            <person name="Mesa V."/>
            <person name="Sprenger R.R."/>
            <person name="Richter M."/>
            <person name="Diez M.S."/>
            <person name="Solano J."/>
            <person name="Bargiela R."/>
            <person name="Golyshina O.V."/>
            <person name="Manteca A."/>
            <person name="Ramos J.L."/>
            <person name="Gallego J.R."/>
            <person name="Llorente I."/>
            <person name="Martins Dos Santos V.A."/>
            <person name="Jensen O.N."/>
            <person name="Pelaez A.I."/>
            <person name="Sanchez J."/>
            <person name="Ferrer M."/>
        </authorList>
    </citation>
    <scope>NUCLEOTIDE SEQUENCE</scope>
</reference>
<dbReference type="SUPFAM" id="SSF55326">
    <property type="entry name" value="PurM N-terminal domain-like"/>
    <property type="match status" value="1"/>
</dbReference>
<sequence>MPLSEFELIERYFRGCGQRREDVIIGVGDDAAVLRCPAGAQLAVAVDTLVEDVHFPRAVPRNPSATGRSRSI</sequence>
<dbReference type="EMBL" id="AUZX01007498">
    <property type="protein sequence ID" value="EQD59183.1"/>
    <property type="molecule type" value="Genomic_DNA"/>
</dbReference>
<protein>
    <submittedName>
        <fullName evidence="2">Thiamine-monophosphate kinase</fullName>
    </submittedName>
</protein>
<dbReference type="GO" id="GO:0009228">
    <property type="term" value="P:thiamine biosynthetic process"/>
    <property type="evidence" value="ECO:0007669"/>
    <property type="project" value="InterPro"/>
</dbReference>
<reference evidence="2" key="1">
    <citation type="submission" date="2013-08" db="EMBL/GenBank/DDBJ databases">
        <authorList>
            <person name="Mendez C."/>
            <person name="Richter M."/>
            <person name="Ferrer M."/>
            <person name="Sanchez J."/>
        </authorList>
    </citation>
    <scope>NUCLEOTIDE SEQUENCE</scope>
</reference>
<dbReference type="PANTHER" id="PTHR30270">
    <property type="entry name" value="THIAMINE-MONOPHOSPHATE KINASE"/>
    <property type="match status" value="1"/>
</dbReference>
<keyword evidence="2" id="KW-0808">Transferase</keyword>
<dbReference type="Pfam" id="PF00586">
    <property type="entry name" value="AIRS"/>
    <property type="match status" value="1"/>
</dbReference>
<dbReference type="GO" id="GO:0009030">
    <property type="term" value="F:thiamine-phosphate kinase activity"/>
    <property type="evidence" value="ECO:0007669"/>
    <property type="project" value="InterPro"/>
</dbReference>
<name>T1ARL9_9ZZZZ</name>
<evidence type="ECO:0000259" key="1">
    <source>
        <dbReference type="Pfam" id="PF00586"/>
    </source>
</evidence>
<dbReference type="InterPro" id="IPR036921">
    <property type="entry name" value="PurM-like_N_sf"/>
</dbReference>
<proteinExistence type="predicted"/>
<dbReference type="InterPro" id="IPR016188">
    <property type="entry name" value="PurM-like_N"/>
</dbReference>
<dbReference type="AlphaFoldDB" id="T1ARL9"/>